<dbReference type="Proteomes" id="UP000298416">
    <property type="component" value="Unassembled WGS sequence"/>
</dbReference>
<dbReference type="EMBL" id="PNBA02000019">
    <property type="protein sequence ID" value="KAG6391239.1"/>
    <property type="molecule type" value="Genomic_DNA"/>
</dbReference>
<dbReference type="AlphaFoldDB" id="A0A8X8WBR5"/>
<gene>
    <name evidence="1" type="ORF">SASPL_148992</name>
</gene>
<sequence length="236" mass="26481">MAQLRPIALCSVAYKLVTKTIASRLKNLTPHIHYANLVARGYDDGRDHHECVGRFFAIVQAKTTLFFSKKITRAAKRSLKDLLGIREVDNLGVPILHKRVNKTTKLPMGMCNDMERVIRGFVWEKKEDHNRMSEVAEGGLGATKVTLRFDPIASNVCTPLWRLGLCAALGQICGKMLAGHQSSVLDLQMDSRWAWHRFEHLIPTEVVNLIAATMPPNTMQGEDVAFWGRRQHGASP</sequence>
<reference evidence="1" key="2">
    <citation type="submission" date="2020-08" db="EMBL/GenBank/DDBJ databases">
        <title>Plant Genome Project.</title>
        <authorList>
            <person name="Zhang R.-G."/>
        </authorList>
    </citation>
    <scope>NUCLEOTIDE SEQUENCE</scope>
    <source>
        <strain evidence="1">Huo1</strain>
        <tissue evidence="1">Leaf</tissue>
    </source>
</reference>
<comment type="caution">
    <text evidence="1">The sequence shown here is derived from an EMBL/GenBank/DDBJ whole genome shotgun (WGS) entry which is preliminary data.</text>
</comment>
<reference evidence="1" key="1">
    <citation type="submission" date="2018-01" db="EMBL/GenBank/DDBJ databases">
        <authorList>
            <person name="Mao J.F."/>
        </authorList>
    </citation>
    <scope>NUCLEOTIDE SEQUENCE</scope>
    <source>
        <strain evidence="1">Huo1</strain>
        <tissue evidence="1">Leaf</tissue>
    </source>
</reference>
<keyword evidence="2" id="KW-1185">Reference proteome</keyword>
<evidence type="ECO:0000313" key="1">
    <source>
        <dbReference type="EMBL" id="KAG6391239.1"/>
    </source>
</evidence>
<protein>
    <submittedName>
        <fullName evidence="1">Uncharacterized protein</fullName>
    </submittedName>
</protein>
<organism evidence="1">
    <name type="scientific">Salvia splendens</name>
    <name type="common">Scarlet sage</name>
    <dbReference type="NCBI Taxonomy" id="180675"/>
    <lineage>
        <taxon>Eukaryota</taxon>
        <taxon>Viridiplantae</taxon>
        <taxon>Streptophyta</taxon>
        <taxon>Embryophyta</taxon>
        <taxon>Tracheophyta</taxon>
        <taxon>Spermatophyta</taxon>
        <taxon>Magnoliopsida</taxon>
        <taxon>eudicotyledons</taxon>
        <taxon>Gunneridae</taxon>
        <taxon>Pentapetalae</taxon>
        <taxon>asterids</taxon>
        <taxon>lamiids</taxon>
        <taxon>Lamiales</taxon>
        <taxon>Lamiaceae</taxon>
        <taxon>Nepetoideae</taxon>
        <taxon>Mentheae</taxon>
        <taxon>Salviinae</taxon>
        <taxon>Salvia</taxon>
        <taxon>Salvia subgen. Calosphace</taxon>
        <taxon>core Calosphace</taxon>
    </lineage>
</organism>
<accession>A0A8X8WBR5</accession>
<evidence type="ECO:0000313" key="2">
    <source>
        <dbReference type="Proteomes" id="UP000298416"/>
    </source>
</evidence>
<proteinExistence type="predicted"/>
<name>A0A8X8WBR5_SALSN</name>